<dbReference type="EMBL" id="DVNK01000038">
    <property type="protein sequence ID" value="HIU46814.1"/>
    <property type="molecule type" value="Genomic_DNA"/>
</dbReference>
<proteinExistence type="inferred from homology"/>
<reference evidence="2" key="2">
    <citation type="journal article" date="2021" name="PeerJ">
        <title>Extensive microbial diversity within the chicken gut microbiome revealed by metagenomics and culture.</title>
        <authorList>
            <person name="Gilroy R."/>
            <person name="Ravi A."/>
            <person name="Getino M."/>
            <person name="Pursley I."/>
            <person name="Horton D.L."/>
            <person name="Alikhan N.F."/>
            <person name="Baker D."/>
            <person name="Gharbi K."/>
            <person name="Hall N."/>
            <person name="Watson M."/>
            <person name="Adriaenssens E.M."/>
            <person name="Foster-Nyarko E."/>
            <person name="Jarju S."/>
            <person name="Secka A."/>
            <person name="Antonio M."/>
            <person name="Oren A."/>
            <person name="Chaudhuri R.R."/>
            <person name="La Ragione R."/>
            <person name="Hildebrand F."/>
            <person name="Pallen M.J."/>
        </authorList>
    </citation>
    <scope>NUCLEOTIDE SEQUENCE</scope>
    <source>
        <strain evidence="2">ChiSxjej2B14-8506</strain>
    </source>
</reference>
<name>A0A9D1LRM5_9FIRM</name>
<dbReference type="AlphaFoldDB" id="A0A9D1LRM5"/>
<evidence type="ECO:0000313" key="3">
    <source>
        <dbReference type="Proteomes" id="UP000824123"/>
    </source>
</evidence>
<evidence type="ECO:0000313" key="2">
    <source>
        <dbReference type="EMBL" id="HIU46814.1"/>
    </source>
</evidence>
<dbReference type="Proteomes" id="UP000824123">
    <property type="component" value="Unassembled WGS sequence"/>
</dbReference>
<dbReference type="InterPro" id="IPR016117">
    <property type="entry name" value="ArgJ-like_dom_sf"/>
</dbReference>
<dbReference type="Pfam" id="PF03576">
    <property type="entry name" value="Peptidase_S58"/>
    <property type="match status" value="1"/>
</dbReference>
<dbReference type="InterPro" id="IPR005321">
    <property type="entry name" value="Peptidase_S58_DmpA"/>
</dbReference>
<dbReference type="SUPFAM" id="SSF56266">
    <property type="entry name" value="DmpA/ArgJ-like"/>
    <property type="match status" value="1"/>
</dbReference>
<accession>A0A9D1LRM5</accession>
<comment type="similarity">
    <text evidence="1">Belongs to the peptidase S58 family.</text>
</comment>
<dbReference type="CDD" id="cd02252">
    <property type="entry name" value="nylC_like"/>
    <property type="match status" value="1"/>
</dbReference>
<comment type="caution">
    <text evidence="2">The sequence shown here is derived from an EMBL/GenBank/DDBJ whole genome shotgun (WGS) entry which is preliminary data.</text>
</comment>
<sequence>MYSGHICDVPGILVGHATDADALTGVSAIYCPDGAMPGVSVRGGAPGTRETDLMKPGELVESVHAILLCGGSAFGLDAATGAMDYLSRKGVGLDVGVARVPIVGGAVLFDLAMGRADVRPDAQMGKLALLNAGDDRRQGLIGAGTGASVGKFAPGALPERAGLGSAALESDGVIVGALAAVNAGGDIYDPYTGEFLAGAHDAQGKPQPVLNALMGGAHARELIGRNTTIAALATNARLDKAQTNRLAAVAQDGFARALRPAHTQLDGDTLFALATGQVECDFARLCALATEVVARAIANAGYLARERRA</sequence>
<dbReference type="PANTHER" id="PTHR36512:SF3">
    <property type="entry name" value="BLR5678 PROTEIN"/>
    <property type="match status" value="1"/>
</dbReference>
<dbReference type="GO" id="GO:0004177">
    <property type="term" value="F:aminopeptidase activity"/>
    <property type="evidence" value="ECO:0007669"/>
    <property type="project" value="TreeGrafter"/>
</dbReference>
<evidence type="ECO:0000256" key="1">
    <source>
        <dbReference type="ARBA" id="ARBA00007068"/>
    </source>
</evidence>
<organism evidence="2 3">
    <name type="scientific">Candidatus Fimadaptatus faecigallinarum</name>
    <dbReference type="NCBI Taxonomy" id="2840814"/>
    <lineage>
        <taxon>Bacteria</taxon>
        <taxon>Bacillati</taxon>
        <taxon>Bacillota</taxon>
        <taxon>Clostridia</taxon>
        <taxon>Eubacteriales</taxon>
        <taxon>Candidatus Fimadaptatus</taxon>
    </lineage>
</organism>
<dbReference type="PANTHER" id="PTHR36512">
    <property type="entry name" value="D-AMINOPEPTIDASE"/>
    <property type="match status" value="1"/>
</dbReference>
<protein>
    <submittedName>
        <fullName evidence="2">P1 family peptidase</fullName>
    </submittedName>
</protein>
<reference evidence="2" key="1">
    <citation type="submission" date="2020-10" db="EMBL/GenBank/DDBJ databases">
        <authorList>
            <person name="Gilroy R."/>
        </authorList>
    </citation>
    <scope>NUCLEOTIDE SEQUENCE</scope>
    <source>
        <strain evidence="2">ChiSxjej2B14-8506</strain>
    </source>
</reference>
<gene>
    <name evidence="2" type="ORF">IAC59_06110</name>
</gene>
<dbReference type="Gene3D" id="3.60.70.12">
    <property type="entry name" value="L-amino peptidase D-ALA esterase/amidase"/>
    <property type="match status" value="1"/>
</dbReference>